<proteinExistence type="predicted"/>
<dbReference type="GO" id="GO:0005829">
    <property type="term" value="C:cytosol"/>
    <property type="evidence" value="ECO:0007669"/>
    <property type="project" value="TreeGrafter"/>
</dbReference>
<dbReference type="AlphaFoldDB" id="A0A098EEL8"/>
<dbReference type="GO" id="GO:0019305">
    <property type="term" value="P:dTDP-rhamnose biosynthetic process"/>
    <property type="evidence" value="ECO:0007669"/>
    <property type="project" value="TreeGrafter"/>
</dbReference>
<reference evidence="2" key="1">
    <citation type="submission" date="2014-09" db="EMBL/GenBank/DDBJ databases">
        <authorList>
            <person name="Probst J Alexander"/>
        </authorList>
    </citation>
    <scope>NUCLEOTIDE SEQUENCE</scope>
</reference>
<dbReference type="EMBL" id="CCXY01000443">
    <property type="protein sequence ID" value="CEG13954.1"/>
    <property type="molecule type" value="Genomic_DNA"/>
</dbReference>
<dbReference type="InterPro" id="IPR005913">
    <property type="entry name" value="dTDP_dehydrorham_reduct"/>
</dbReference>
<evidence type="ECO:0000259" key="1">
    <source>
        <dbReference type="Pfam" id="PF04321"/>
    </source>
</evidence>
<dbReference type="CDD" id="cd05254">
    <property type="entry name" value="dTDP_HR_like_SDR_e"/>
    <property type="match status" value="1"/>
</dbReference>
<dbReference type="PANTHER" id="PTHR10491:SF4">
    <property type="entry name" value="METHIONINE ADENOSYLTRANSFERASE 2 SUBUNIT BETA"/>
    <property type="match status" value="1"/>
</dbReference>
<dbReference type="PANTHER" id="PTHR10491">
    <property type="entry name" value="DTDP-4-DEHYDRORHAMNOSE REDUCTASE"/>
    <property type="match status" value="1"/>
</dbReference>
<feature type="domain" description="RmlD-like substrate binding" evidence="1">
    <location>
        <begin position="5"/>
        <end position="292"/>
    </location>
</feature>
<name>A0A098EEL8_9ZZZZ</name>
<dbReference type="SUPFAM" id="SSF51735">
    <property type="entry name" value="NAD(P)-binding Rossmann-fold domains"/>
    <property type="match status" value="1"/>
</dbReference>
<protein>
    <submittedName>
        <fullName evidence="2">Dtdp-4-dehydrorhamnose reductase</fullName>
    </submittedName>
</protein>
<dbReference type="Pfam" id="PF04321">
    <property type="entry name" value="RmlD_sub_bind"/>
    <property type="match status" value="1"/>
</dbReference>
<dbReference type="InterPro" id="IPR029903">
    <property type="entry name" value="RmlD-like-bd"/>
</dbReference>
<accession>A0A098EEL8</accession>
<evidence type="ECO:0000313" key="2">
    <source>
        <dbReference type="EMBL" id="CEG13954.1"/>
    </source>
</evidence>
<dbReference type="InterPro" id="IPR036291">
    <property type="entry name" value="NAD(P)-bd_dom_sf"/>
</dbReference>
<dbReference type="Gene3D" id="3.40.50.720">
    <property type="entry name" value="NAD(P)-binding Rossmann-like Domain"/>
    <property type="match status" value="1"/>
</dbReference>
<dbReference type="GO" id="GO:0008831">
    <property type="term" value="F:dTDP-4-dehydrorhamnose reductase activity"/>
    <property type="evidence" value="ECO:0007669"/>
    <property type="project" value="TreeGrafter"/>
</dbReference>
<gene>
    <name evidence="2" type="ORF">MSIBF_A770002</name>
</gene>
<organism evidence="2">
    <name type="scientific">groundwater metagenome</name>
    <dbReference type="NCBI Taxonomy" id="717931"/>
    <lineage>
        <taxon>unclassified sequences</taxon>
        <taxon>metagenomes</taxon>
        <taxon>ecological metagenomes</taxon>
    </lineage>
</organism>
<sequence>MNKKKILVTGCGGMLGEAVFNYFKDKADVFPTDIDLNEKWLTYLDVREYDSIKKAILEIKPDYVFHLAAFTDLEYSEKHPNEAYLTNVIGTENIALLCREFNITMVYISTAGVVDGKKEFYTEYDDPNPLNIYGKTKYIGEKIVEKNLIKYFIFRAGWMMGGGEKKDKKFINKIIKQIKEGKKELFVVDDKLGTPTYTYNFVENIEVVINSPFYGLYHMVSEGGGSRLEVAKEILKILNVKDVNIIKVDSNYFKKEYFAPRPTSEQLTNFKLSLRGLNKARDWHINLRNYLLKYFKNYVKE</sequence>